<accession>A0ABW5EQU3</accession>
<reference evidence="10" key="1">
    <citation type="journal article" date="2019" name="Int. J. Syst. Evol. Microbiol.">
        <title>The Global Catalogue of Microorganisms (GCM) 10K type strain sequencing project: providing services to taxonomists for standard genome sequencing and annotation.</title>
        <authorList>
            <consortium name="The Broad Institute Genomics Platform"/>
            <consortium name="The Broad Institute Genome Sequencing Center for Infectious Disease"/>
            <person name="Wu L."/>
            <person name="Ma J."/>
        </authorList>
    </citation>
    <scope>NUCLEOTIDE SEQUENCE [LARGE SCALE GENOMIC DNA]</scope>
    <source>
        <strain evidence="10">CCUG 62793</strain>
    </source>
</reference>
<evidence type="ECO:0000259" key="8">
    <source>
        <dbReference type="Pfam" id="PF22837"/>
    </source>
</evidence>
<protein>
    <recommendedName>
        <fullName evidence="2">site-specific DNA-methyltransferase (adenine-specific)</fullName>
        <ecNumber evidence="2">2.1.1.72</ecNumber>
    </recommendedName>
</protein>
<evidence type="ECO:0000256" key="3">
    <source>
        <dbReference type="ARBA" id="ARBA00022603"/>
    </source>
</evidence>
<keyword evidence="3 9" id="KW-0489">Methyltransferase</keyword>
<dbReference type="GO" id="GO:0032259">
    <property type="term" value="P:methylation"/>
    <property type="evidence" value="ECO:0007669"/>
    <property type="project" value="UniProtKB-KW"/>
</dbReference>
<keyword evidence="4" id="KW-0808">Transferase</keyword>
<feature type="domain" description="Type II methyltransferase M.TaqI-like" evidence="7">
    <location>
        <begin position="104"/>
        <end position="205"/>
    </location>
</feature>
<dbReference type="GO" id="GO:0008168">
    <property type="term" value="F:methyltransferase activity"/>
    <property type="evidence" value="ECO:0007669"/>
    <property type="project" value="UniProtKB-KW"/>
</dbReference>
<dbReference type="InterPro" id="IPR054520">
    <property type="entry name" value="M_Eco57I_C"/>
</dbReference>
<dbReference type="Proteomes" id="UP001597287">
    <property type="component" value="Unassembled WGS sequence"/>
</dbReference>
<dbReference type="PANTHER" id="PTHR33841:SF5">
    <property type="entry name" value="DNA METHYLASE (MODIFICATION METHYLASE) (METHYLTRANSFERASE)-RELATED"/>
    <property type="match status" value="1"/>
</dbReference>
<evidence type="ECO:0000256" key="2">
    <source>
        <dbReference type="ARBA" id="ARBA00011900"/>
    </source>
</evidence>
<evidence type="ECO:0000256" key="6">
    <source>
        <dbReference type="ARBA" id="ARBA00047942"/>
    </source>
</evidence>
<proteinExistence type="inferred from homology"/>
<organism evidence="9 10">
    <name type="scientific">Delftia deserti</name>
    <dbReference type="NCBI Taxonomy" id="1651218"/>
    <lineage>
        <taxon>Bacteria</taxon>
        <taxon>Pseudomonadati</taxon>
        <taxon>Pseudomonadota</taxon>
        <taxon>Betaproteobacteria</taxon>
        <taxon>Burkholderiales</taxon>
        <taxon>Comamonadaceae</taxon>
        <taxon>Delftia</taxon>
    </lineage>
</organism>
<dbReference type="InterPro" id="IPR029063">
    <property type="entry name" value="SAM-dependent_MTases_sf"/>
</dbReference>
<dbReference type="InterPro" id="IPR011639">
    <property type="entry name" value="MethylTrfase_TaqI-like_dom"/>
</dbReference>
<evidence type="ECO:0000256" key="5">
    <source>
        <dbReference type="ARBA" id="ARBA00022691"/>
    </source>
</evidence>
<dbReference type="PANTHER" id="PTHR33841">
    <property type="entry name" value="DNA METHYLTRANSFERASE YEEA-RELATED"/>
    <property type="match status" value="1"/>
</dbReference>
<name>A0ABW5EQU3_9BURK</name>
<dbReference type="RefSeq" id="WP_380106063.1">
    <property type="nucleotide sequence ID" value="NZ_JBHSIH010000001.1"/>
</dbReference>
<keyword evidence="5" id="KW-0949">S-adenosyl-L-methionine</keyword>
<dbReference type="InterPro" id="IPR002052">
    <property type="entry name" value="DNA_methylase_N6_adenine_CS"/>
</dbReference>
<comment type="catalytic activity">
    <reaction evidence="6">
        <text>a 2'-deoxyadenosine in DNA + S-adenosyl-L-methionine = an N(6)-methyl-2'-deoxyadenosine in DNA + S-adenosyl-L-homocysteine + H(+)</text>
        <dbReference type="Rhea" id="RHEA:15197"/>
        <dbReference type="Rhea" id="RHEA-COMP:12418"/>
        <dbReference type="Rhea" id="RHEA-COMP:12419"/>
        <dbReference type="ChEBI" id="CHEBI:15378"/>
        <dbReference type="ChEBI" id="CHEBI:57856"/>
        <dbReference type="ChEBI" id="CHEBI:59789"/>
        <dbReference type="ChEBI" id="CHEBI:90615"/>
        <dbReference type="ChEBI" id="CHEBI:90616"/>
        <dbReference type="EC" id="2.1.1.72"/>
    </reaction>
</comment>
<evidence type="ECO:0000313" key="10">
    <source>
        <dbReference type="Proteomes" id="UP001597287"/>
    </source>
</evidence>
<dbReference type="EMBL" id="JBHUIG010000019">
    <property type="protein sequence ID" value="MFD2320410.1"/>
    <property type="molecule type" value="Genomic_DNA"/>
</dbReference>
<dbReference type="Pfam" id="PF22837">
    <property type="entry name" value="M_Eco57I_C"/>
    <property type="match status" value="1"/>
</dbReference>
<dbReference type="Pfam" id="PF07669">
    <property type="entry name" value="Eco57I"/>
    <property type="match status" value="1"/>
</dbReference>
<comment type="similarity">
    <text evidence="1">Belongs to the N(4)/N(6)-methyltransferase family.</text>
</comment>
<comment type="caution">
    <text evidence="9">The sequence shown here is derived from an EMBL/GenBank/DDBJ whole genome shotgun (WGS) entry which is preliminary data.</text>
</comment>
<evidence type="ECO:0000256" key="1">
    <source>
        <dbReference type="ARBA" id="ARBA00006594"/>
    </source>
</evidence>
<gene>
    <name evidence="9" type="ORF">ACFSPV_17045</name>
</gene>
<dbReference type="InterPro" id="IPR050953">
    <property type="entry name" value="N4_N6_ade-DNA_methylase"/>
</dbReference>
<dbReference type="Gene3D" id="3.40.50.150">
    <property type="entry name" value="Vaccinia Virus protein VP39"/>
    <property type="match status" value="1"/>
</dbReference>
<dbReference type="EC" id="2.1.1.72" evidence="2"/>
<keyword evidence="10" id="KW-1185">Reference proteome</keyword>
<dbReference type="SUPFAM" id="SSF53335">
    <property type="entry name" value="S-adenosyl-L-methionine-dependent methyltransferases"/>
    <property type="match status" value="1"/>
</dbReference>
<evidence type="ECO:0000256" key="4">
    <source>
        <dbReference type="ARBA" id="ARBA00022679"/>
    </source>
</evidence>
<dbReference type="PRINTS" id="PR00507">
    <property type="entry name" value="N12N6MTFRASE"/>
</dbReference>
<dbReference type="PROSITE" id="PS00092">
    <property type="entry name" value="N6_MTASE"/>
    <property type="match status" value="1"/>
</dbReference>
<evidence type="ECO:0000313" key="9">
    <source>
        <dbReference type="EMBL" id="MFD2320410.1"/>
    </source>
</evidence>
<sequence>MRILKNQEDVAFLPAAITPMPDSTSYLNKCQVDTPHSVIKHVWSMLKALGKQFDRVVDFGAGDGRFSSGGDYKSYVGYEIDASRLPIGNLPNNAIIKQECALSSVETGFDLCIGNPPFVRHHDIDKCWYEHVCRLLDSELGFRLDRRSNAFLLFLAKAIISTKADGMVALVIPFEWVSRPAARDLREYIKKNNWEVSAYRFTEEIFQNVMTTASLTIIDKSKRNSKWSYYSIDSNFKINEKKFASGDFELFAYSPRTEENFAQRGLSPGGQHIFCLTEGERIHHRLLKGIDVVPCITTMRHWKDDITSLTDHQFDRLYVNKGMRCWLLKTWEPPSPQLMAYLDSIPKEKRDNYTCNQRDTWWKARPHQPADIIYSSAFVGPAPKFLMNTVKAIAVGSIQGIHKVKPKNRSVLRKKLIAIDYGARVVAHSGRLRKIEVGQMNKIVADIINEISSEK</sequence>
<feature type="domain" description="Type II methyltransferase M.Eco57I C-terminal" evidence="8">
    <location>
        <begin position="269"/>
        <end position="417"/>
    </location>
</feature>
<evidence type="ECO:0000259" key="7">
    <source>
        <dbReference type="Pfam" id="PF07669"/>
    </source>
</evidence>